<evidence type="ECO:0000313" key="2">
    <source>
        <dbReference type="EMBL" id="PLW81511.1"/>
    </source>
</evidence>
<comment type="caution">
    <text evidence="2">The sequence shown here is derived from an EMBL/GenBank/DDBJ whole genome shotgun (WGS) entry which is preliminary data.</text>
</comment>
<dbReference type="InterPro" id="IPR001173">
    <property type="entry name" value="Glyco_trans_2-like"/>
</dbReference>
<name>A0A2N5XZE7_9GAMM</name>
<dbReference type="PANTHER" id="PTHR43685">
    <property type="entry name" value="GLYCOSYLTRANSFERASE"/>
    <property type="match status" value="1"/>
</dbReference>
<dbReference type="CDD" id="cd00761">
    <property type="entry name" value="Glyco_tranf_GTA_type"/>
    <property type="match status" value="1"/>
</dbReference>
<accession>A0A2N5XZE7</accession>
<dbReference type="AlphaFoldDB" id="A0A2N5XZE7"/>
<dbReference type="OrthoDB" id="9801954at2"/>
<dbReference type="Gene3D" id="3.90.550.10">
    <property type="entry name" value="Spore Coat Polysaccharide Biosynthesis Protein SpsA, Chain A"/>
    <property type="match status" value="1"/>
</dbReference>
<proteinExistence type="predicted"/>
<feature type="domain" description="Glycosyltransferase 2-like" evidence="1">
    <location>
        <begin position="28"/>
        <end position="153"/>
    </location>
</feature>
<reference evidence="3" key="1">
    <citation type="submission" date="2017-11" db="EMBL/GenBank/DDBJ databases">
        <title>The draft genome sequence of Chromatocurvus sp. F02.</title>
        <authorList>
            <person name="Du Z.-J."/>
            <person name="Chang Y.-Q."/>
        </authorList>
    </citation>
    <scope>NUCLEOTIDE SEQUENCE [LARGE SCALE GENOMIC DNA]</scope>
    <source>
        <strain evidence="3">F02</strain>
    </source>
</reference>
<dbReference type="SUPFAM" id="SSF53448">
    <property type="entry name" value="Nucleotide-diphospho-sugar transferases"/>
    <property type="match status" value="1"/>
</dbReference>
<keyword evidence="3" id="KW-1185">Reference proteome</keyword>
<dbReference type="InterPro" id="IPR050834">
    <property type="entry name" value="Glycosyltransf_2"/>
</dbReference>
<sequence>MTVSRATTRTPSNRDANNCKNASEPLVSVVIPAFNCDGCLSRAIKSVLEQTYTHFQCIVVDDGSTDDTAAVAASYGGNVKLVRQENSGVSSARNTGIEHASGELIAFLDADDCWHPSKLEKQVQLLQEHQDVVLVSTDLITYSPERLGSGSLASVTQPYGPDIFEIHSDFLPLFRNPYLGTPSVMVRTHRAREVGGFDTTLPIGEDVDFFFRVCKGRCYAKIRQPLAIIHQRSGSLTRTLPGYRYNLEVIDRLEHNHPLFAHSHAEEFTRQRLSVYGRWIDKCLYMGKGQQARTLLRESKKHGRLEHPSCLILKSYFAQPIAWLRKFARRFSWMTETTASREY</sequence>
<protein>
    <recommendedName>
        <fullName evidence="1">Glycosyltransferase 2-like domain-containing protein</fullName>
    </recommendedName>
</protein>
<dbReference type="InterPro" id="IPR029044">
    <property type="entry name" value="Nucleotide-diphossugar_trans"/>
</dbReference>
<evidence type="ECO:0000313" key="3">
    <source>
        <dbReference type="Proteomes" id="UP000234845"/>
    </source>
</evidence>
<gene>
    <name evidence="2" type="ORF">CWI75_14840</name>
</gene>
<dbReference type="RefSeq" id="WP_101522310.1">
    <property type="nucleotide sequence ID" value="NZ_PKLZ01000012.1"/>
</dbReference>
<dbReference type="PANTHER" id="PTHR43685:SF11">
    <property type="entry name" value="GLYCOSYLTRANSFERASE TAGX-RELATED"/>
    <property type="match status" value="1"/>
</dbReference>
<dbReference type="Pfam" id="PF00535">
    <property type="entry name" value="Glycos_transf_2"/>
    <property type="match status" value="1"/>
</dbReference>
<dbReference type="EMBL" id="PKLZ01000012">
    <property type="protein sequence ID" value="PLW81511.1"/>
    <property type="molecule type" value="Genomic_DNA"/>
</dbReference>
<evidence type="ECO:0000259" key="1">
    <source>
        <dbReference type="Pfam" id="PF00535"/>
    </source>
</evidence>
<dbReference type="Proteomes" id="UP000234845">
    <property type="component" value="Unassembled WGS sequence"/>
</dbReference>
<organism evidence="2 3">
    <name type="scientific">Kineobactrum sediminis</name>
    <dbReference type="NCBI Taxonomy" id="1905677"/>
    <lineage>
        <taxon>Bacteria</taxon>
        <taxon>Pseudomonadati</taxon>
        <taxon>Pseudomonadota</taxon>
        <taxon>Gammaproteobacteria</taxon>
        <taxon>Cellvibrionales</taxon>
        <taxon>Halieaceae</taxon>
        <taxon>Kineobactrum</taxon>
    </lineage>
</organism>